<comment type="pathway">
    <text evidence="1 11">Lipid metabolism; fatty acid biosynthesis.</text>
</comment>
<dbReference type="EC" id="2.3.1.179" evidence="3 11"/>
<dbReference type="InterPro" id="IPR000794">
    <property type="entry name" value="Beta-ketoacyl_synthase"/>
</dbReference>
<evidence type="ECO:0000256" key="3">
    <source>
        <dbReference type="ARBA" id="ARBA00012356"/>
    </source>
</evidence>
<sequence>MRRRVVVTGLGAVTPVGIGVEESWNNLIAGRSGIGPVTRFDASAMPSRIAGEVKDFRPQDFLPKKLISRLDTFIHYAVAAARMAMEDAKLEVSDSEAERVGTVIGVGMGGMGVVERSAFVLQEKGPRRITPFFIPMIIPNMAAGQVAIMFNAKGPNTALSTACAAGSHAIGEAFRLIQHGQAEVMIAGGAESVMTPLAFAGFSSMKALSTKFNDEPERASRPFDAERDGFVIAEGAGILILESLEHAQSRGAKILAEIVGYGLTADAYHMTAPPEDGEGAARCMEQALADAGLSYKEVDYINAHGTSTPLNDLCETRAIKTVFKERAKEIPVSSTKSMTGHLLGGAGGVEAVFSVKTIVEGVIPPTINYETPDPDCDLDYVPNKARRADVKVALSNSFGFGGTNAVLIFKKFEG</sequence>
<comment type="function">
    <text evidence="11">Involved in the type II fatty acid elongation cycle. Catalyzes the elongation of a wide range of acyl-ACP by the addition of two carbons from malonyl-ACP to an acyl acceptor. Can efficiently catalyze the conversion of palmitoleoyl-ACP (cis-hexadec-9-enoyl-ACP) to cis-vaccenoyl-ACP (cis-octadec-11-enoyl-ACP), an essential step in the thermal regulation of fatty acid composition.</text>
</comment>
<dbReference type="PANTHER" id="PTHR11712">
    <property type="entry name" value="POLYKETIDE SYNTHASE-RELATED"/>
    <property type="match status" value="1"/>
</dbReference>
<dbReference type="PANTHER" id="PTHR11712:SF336">
    <property type="entry name" value="3-OXOACYL-[ACYL-CARRIER-PROTEIN] SYNTHASE, MITOCHONDRIAL"/>
    <property type="match status" value="1"/>
</dbReference>
<dbReference type="InterPro" id="IPR018201">
    <property type="entry name" value="Ketoacyl_synth_AS"/>
</dbReference>
<dbReference type="Pfam" id="PF02801">
    <property type="entry name" value="Ketoacyl-synt_C"/>
    <property type="match status" value="1"/>
</dbReference>
<name>A0A6G7PX84_9BACT</name>
<dbReference type="UniPathway" id="UPA00094"/>
<dbReference type="InterPro" id="IPR020841">
    <property type="entry name" value="PKS_Beta-ketoAc_synthase_dom"/>
</dbReference>
<dbReference type="InterPro" id="IPR016039">
    <property type="entry name" value="Thiolase-like"/>
</dbReference>
<evidence type="ECO:0000256" key="5">
    <source>
        <dbReference type="ARBA" id="ARBA00022516"/>
    </source>
</evidence>
<proteinExistence type="inferred from homology"/>
<dbReference type="NCBIfam" id="NF005589">
    <property type="entry name" value="PRK07314.1"/>
    <property type="match status" value="1"/>
</dbReference>
<organism evidence="13 14">
    <name type="scientific">Thermosulfuriphilus ammonigenes</name>
    <dbReference type="NCBI Taxonomy" id="1936021"/>
    <lineage>
        <taxon>Bacteria</taxon>
        <taxon>Pseudomonadati</taxon>
        <taxon>Thermodesulfobacteriota</taxon>
        <taxon>Thermodesulfobacteria</taxon>
        <taxon>Thermodesulfobacteriales</taxon>
        <taxon>Thermodesulfobacteriaceae</taxon>
        <taxon>Thermosulfuriphilus</taxon>
    </lineage>
</organism>
<dbReference type="CDD" id="cd00834">
    <property type="entry name" value="KAS_I_II"/>
    <property type="match status" value="1"/>
</dbReference>
<evidence type="ECO:0000256" key="1">
    <source>
        <dbReference type="ARBA" id="ARBA00005194"/>
    </source>
</evidence>
<evidence type="ECO:0000256" key="2">
    <source>
        <dbReference type="ARBA" id="ARBA00008467"/>
    </source>
</evidence>
<evidence type="ECO:0000256" key="8">
    <source>
        <dbReference type="ARBA" id="ARBA00023098"/>
    </source>
</evidence>
<dbReference type="Gene3D" id="3.40.47.10">
    <property type="match status" value="1"/>
</dbReference>
<dbReference type="NCBIfam" id="TIGR03150">
    <property type="entry name" value="fabF"/>
    <property type="match status" value="1"/>
</dbReference>
<dbReference type="PIRSF" id="PIRSF000447">
    <property type="entry name" value="KAS_II"/>
    <property type="match status" value="1"/>
</dbReference>
<evidence type="ECO:0000256" key="11">
    <source>
        <dbReference type="PIRNR" id="PIRNR000447"/>
    </source>
</evidence>
<dbReference type="FunFam" id="3.40.47.10:FF:000009">
    <property type="entry name" value="3-oxoacyl-[acyl-carrier-protein] synthase 2"/>
    <property type="match status" value="1"/>
</dbReference>
<evidence type="ECO:0000256" key="10">
    <source>
        <dbReference type="ARBA" id="ARBA00023315"/>
    </source>
</evidence>
<evidence type="ECO:0000256" key="6">
    <source>
        <dbReference type="ARBA" id="ARBA00022679"/>
    </source>
</evidence>
<dbReference type="SMART" id="SM00825">
    <property type="entry name" value="PKS_KS"/>
    <property type="match status" value="1"/>
</dbReference>
<dbReference type="InterPro" id="IPR014030">
    <property type="entry name" value="Ketoacyl_synth_N"/>
</dbReference>
<evidence type="ECO:0000313" key="14">
    <source>
        <dbReference type="Proteomes" id="UP000502179"/>
    </source>
</evidence>
<comment type="similarity">
    <text evidence="2 11 12">Belongs to the thiolase-like superfamily. Beta-ketoacyl-ACP synthases family.</text>
</comment>
<keyword evidence="14" id="KW-1185">Reference proteome</keyword>
<keyword evidence="5 11" id="KW-0444">Lipid biosynthesis</keyword>
<comment type="catalytic activity">
    <reaction evidence="11">
        <text>a fatty acyl-[ACP] + malonyl-[ACP] + H(+) = a 3-oxoacyl-[ACP] + holo-[ACP] + CO2</text>
        <dbReference type="Rhea" id="RHEA:22836"/>
        <dbReference type="Rhea" id="RHEA-COMP:9623"/>
        <dbReference type="Rhea" id="RHEA-COMP:9685"/>
        <dbReference type="Rhea" id="RHEA-COMP:9916"/>
        <dbReference type="Rhea" id="RHEA-COMP:14125"/>
        <dbReference type="ChEBI" id="CHEBI:15378"/>
        <dbReference type="ChEBI" id="CHEBI:16526"/>
        <dbReference type="ChEBI" id="CHEBI:64479"/>
        <dbReference type="ChEBI" id="CHEBI:78449"/>
        <dbReference type="ChEBI" id="CHEBI:78776"/>
        <dbReference type="ChEBI" id="CHEBI:138651"/>
    </reaction>
</comment>
<evidence type="ECO:0000313" key="13">
    <source>
        <dbReference type="EMBL" id="QIJ72197.1"/>
    </source>
</evidence>
<evidence type="ECO:0000256" key="12">
    <source>
        <dbReference type="RuleBase" id="RU003694"/>
    </source>
</evidence>
<evidence type="ECO:0000256" key="9">
    <source>
        <dbReference type="ARBA" id="ARBA00023160"/>
    </source>
</evidence>
<dbReference type="NCBIfam" id="NF004970">
    <property type="entry name" value="PRK06333.1"/>
    <property type="match status" value="1"/>
</dbReference>
<keyword evidence="6 11" id="KW-0808">Transferase</keyword>
<protein>
    <recommendedName>
        <fullName evidence="4 11">3-oxoacyl-[acyl-carrier-protein] synthase 2</fullName>
        <ecNumber evidence="3 11">2.3.1.179</ecNumber>
    </recommendedName>
</protein>
<dbReference type="GO" id="GO:0006633">
    <property type="term" value="P:fatty acid biosynthetic process"/>
    <property type="evidence" value="ECO:0007669"/>
    <property type="project" value="UniProtKB-UniRule"/>
</dbReference>
<reference evidence="13 14" key="1">
    <citation type="submission" date="2020-02" db="EMBL/GenBank/DDBJ databases">
        <title>Genome analysis of Thermosulfuriphilus ammonigenes ST65T, an anaerobic thermophilic chemolithoautotrophic bacterium isolated from a deep-sea hydrothermal vent.</title>
        <authorList>
            <person name="Slobodkina G."/>
            <person name="Allioux M."/>
            <person name="Merkel A."/>
            <person name="Alain K."/>
            <person name="Jebbar M."/>
            <person name="Slobodkin A."/>
        </authorList>
    </citation>
    <scope>NUCLEOTIDE SEQUENCE [LARGE SCALE GENOMIC DNA]</scope>
    <source>
        <strain evidence="13 14">ST65</strain>
    </source>
</reference>
<evidence type="ECO:0000256" key="4">
    <source>
        <dbReference type="ARBA" id="ARBA00014657"/>
    </source>
</evidence>
<dbReference type="Pfam" id="PF00109">
    <property type="entry name" value="ketoacyl-synt"/>
    <property type="match status" value="1"/>
</dbReference>
<keyword evidence="8" id="KW-0443">Lipid metabolism</keyword>
<dbReference type="RefSeq" id="WP_166032415.1">
    <property type="nucleotide sequence ID" value="NZ_CP048877.1"/>
</dbReference>
<dbReference type="InterPro" id="IPR014031">
    <property type="entry name" value="Ketoacyl_synth_C"/>
</dbReference>
<keyword evidence="7" id="KW-0276">Fatty acid metabolism</keyword>
<dbReference type="EMBL" id="CP048877">
    <property type="protein sequence ID" value="QIJ72197.1"/>
    <property type="molecule type" value="Genomic_DNA"/>
</dbReference>
<keyword evidence="9 11" id="KW-0275">Fatty acid biosynthesis</keyword>
<gene>
    <name evidence="13" type="primary">fabF</name>
    <name evidence="13" type="ORF">G4V39_07905</name>
</gene>
<dbReference type="AlphaFoldDB" id="A0A6G7PX84"/>
<dbReference type="Proteomes" id="UP000502179">
    <property type="component" value="Chromosome"/>
</dbReference>
<dbReference type="GO" id="GO:0005829">
    <property type="term" value="C:cytosol"/>
    <property type="evidence" value="ECO:0007669"/>
    <property type="project" value="TreeGrafter"/>
</dbReference>
<accession>A0A6G7PX84</accession>
<dbReference type="PROSITE" id="PS52004">
    <property type="entry name" value="KS3_2"/>
    <property type="match status" value="1"/>
</dbReference>
<dbReference type="SUPFAM" id="SSF53901">
    <property type="entry name" value="Thiolase-like"/>
    <property type="match status" value="2"/>
</dbReference>
<evidence type="ECO:0000256" key="7">
    <source>
        <dbReference type="ARBA" id="ARBA00022832"/>
    </source>
</evidence>
<comment type="catalytic activity">
    <reaction evidence="11">
        <text>(9Z)-hexadecenoyl-[ACP] + malonyl-[ACP] + H(+) = 3-oxo-(11Z)-octadecenoyl-[ACP] + holo-[ACP] + CO2</text>
        <dbReference type="Rhea" id="RHEA:55040"/>
        <dbReference type="Rhea" id="RHEA-COMP:9623"/>
        <dbReference type="Rhea" id="RHEA-COMP:9685"/>
        <dbReference type="Rhea" id="RHEA-COMP:10800"/>
        <dbReference type="Rhea" id="RHEA-COMP:14074"/>
        <dbReference type="ChEBI" id="CHEBI:15378"/>
        <dbReference type="ChEBI" id="CHEBI:16526"/>
        <dbReference type="ChEBI" id="CHEBI:64479"/>
        <dbReference type="ChEBI" id="CHEBI:78449"/>
        <dbReference type="ChEBI" id="CHEBI:83989"/>
        <dbReference type="ChEBI" id="CHEBI:138538"/>
        <dbReference type="EC" id="2.3.1.179"/>
    </reaction>
</comment>
<dbReference type="GO" id="GO:0004315">
    <property type="term" value="F:3-oxoacyl-[acyl-carrier-protein] synthase activity"/>
    <property type="evidence" value="ECO:0007669"/>
    <property type="project" value="UniProtKB-UniRule"/>
</dbReference>
<dbReference type="PROSITE" id="PS00606">
    <property type="entry name" value="KS3_1"/>
    <property type="match status" value="1"/>
</dbReference>
<dbReference type="KEGG" id="tav:G4V39_07905"/>
<dbReference type="InterPro" id="IPR017568">
    <property type="entry name" value="3-oxoacyl-ACP_synth-2"/>
</dbReference>
<keyword evidence="10 11" id="KW-0012">Acyltransferase</keyword>